<dbReference type="GO" id="GO:0004466">
    <property type="term" value="F:long-chain fatty acyl-CoA dehydrogenase activity"/>
    <property type="evidence" value="ECO:0007669"/>
    <property type="project" value="UniProtKB-EC"/>
</dbReference>
<dbReference type="InterPro" id="IPR006091">
    <property type="entry name" value="Acyl-CoA_Oxase/DH_mid-dom"/>
</dbReference>
<evidence type="ECO:0000256" key="4">
    <source>
        <dbReference type="ARBA" id="ARBA00012033"/>
    </source>
</evidence>
<dbReference type="NCBIfam" id="NF009586">
    <property type="entry name" value="PRK13026.1"/>
    <property type="match status" value="1"/>
</dbReference>
<proteinExistence type="inferred from homology"/>
<evidence type="ECO:0000256" key="9">
    <source>
        <dbReference type="ARBA" id="ARBA00023002"/>
    </source>
</evidence>
<keyword evidence="9" id="KW-0560">Oxidoreductase</keyword>
<feature type="transmembrane region" description="Helical" evidence="12">
    <location>
        <begin position="38"/>
        <end position="56"/>
    </location>
</feature>
<keyword evidence="12" id="KW-0812">Transmembrane</keyword>
<feature type="transmembrane region" description="Helical" evidence="12">
    <location>
        <begin position="570"/>
        <end position="592"/>
    </location>
</feature>
<dbReference type="UniPathway" id="UPA00659"/>
<dbReference type="Proteomes" id="UP000186868">
    <property type="component" value="Unassembled WGS sequence"/>
</dbReference>
<comment type="catalytic activity">
    <reaction evidence="10">
        <text>a medium-chain 2,3-saturated fatty acyl-CoA + oxidized [electron-transfer flavoprotein] + H(+) = a medium-chain (2E)-enoyl-CoA + reduced [electron-transfer flavoprotein]</text>
        <dbReference type="Rhea" id="RHEA:14477"/>
        <dbReference type="Rhea" id="RHEA-COMP:10685"/>
        <dbReference type="Rhea" id="RHEA-COMP:10686"/>
        <dbReference type="ChEBI" id="CHEBI:15378"/>
        <dbReference type="ChEBI" id="CHEBI:57692"/>
        <dbReference type="ChEBI" id="CHEBI:58307"/>
        <dbReference type="ChEBI" id="CHEBI:83723"/>
        <dbReference type="ChEBI" id="CHEBI:83726"/>
        <dbReference type="EC" id="1.3.8.7"/>
    </reaction>
</comment>
<dbReference type="InterPro" id="IPR050741">
    <property type="entry name" value="Acyl-CoA_dehydrogenase"/>
</dbReference>
<dbReference type="RefSeq" id="WP_073601009.1">
    <property type="nucleotide sequence ID" value="NZ_MRCB01000029.1"/>
</dbReference>
<dbReference type="GO" id="GO:0033539">
    <property type="term" value="P:fatty acid beta-oxidation using acyl-CoA dehydrogenase"/>
    <property type="evidence" value="ECO:0007669"/>
    <property type="project" value="InterPro"/>
</dbReference>
<sequence>MPIFLFLFLFLLLGYIGVPLWVWSLYLAAVLAAFNAPIWVWIGFGIMAAVLNIPVLRRTIITSQIVKSIKALKLLPTISETERAAIEAGTVWVDGEFFSGSPNFQRLNSEPYPQISPELQAFLDGPVEQVCRMTTDWEIYSRKDFPPQVWDYLKQERFLGAIIPKEYGGLGLSSLDYSTVMMKLASRSFIYTATVGVTNSLGPAKLLLRYGTPEQKEYYLPRLARGEEIPCFALTEPNAGSDAASIVSEGVVFKGTDGKLYLRLNWKKRYITLGAIATLIGLAFRLRDPDNLLGKGEDVGITCALIPADTPGVVLERRHDPMGVPFYNSPIEGHDVVVSVDQIIGGVEQAGQGWKMLMQSLAAGRGISFPATCTGIAKLVTRVTGAYATVRHQFGLSIGRFEGIEEPLARIGGLTYLMEAGRIYTCGAVDKGEQPAVISAIAKYNFTELSRKIINDGMDILGGAGICRGPRNLLANIYTATPIPITVEGANILTRTMIIFGQGAIRCHPYIYTEIEALNQSDVAAFDRAFWHHLGWMVRNGFRAVLLNLSRGYLARSPVSGATAKYYRKLAWASATFAFLTDLALIVFGGTLKRREKLTGRFADVLSWMYLGTATLRRFEAEGRQQSDLPLVHWAMQYAFAQIQQGFEGIFNNLSVLRELFAWWWRLNPIGTQPGDQLGSQIAQILQTPGLLRDRLTAGIHLPDDANEALGRLERAFLLSSQVEPVLKTIKAAIRAGKLSPQQPERLIAAALETGVISKQDIELIREAEVARNDAIQVDSFTLEEYRSDVKPIAVATKTPVQQQARSMG</sequence>
<evidence type="ECO:0000256" key="11">
    <source>
        <dbReference type="ARBA" id="ARBA00049247"/>
    </source>
</evidence>
<dbReference type="PANTHER" id="PTHR48083:SF33">
    <property type="entry name" value="ACYL-COENZYME A DEHYDROGENASE"/>
    <property type="match status" value="1"/>
</dbReference>
<dbReference type="InterPro" id="IPR037069">
    <property type="entry name" value="AcylCoA_DH/ox_N_sf"/>
</dbReference>
<dbReference type="PROSITE" id="PS00072">
    <property type="entry name" value="ACYL_COA_DH_1"/>
    <property type="match status" value="1"/>
</dbReference>
<evidence type="ECO:0000256" key="7">
    <source>
        <dbReference type="ARBA" id="ARBA00022630"/>
    </source>
</evidence>
<feature type="domain" description="Acyl-CoA dehydrogenase/oxidase N-terminal" evidence="15">
    <location>
        <begin position="135"/>
        <end position="227"/>
    </location>
</feature>
<dbReference type="AlphaFoldDB" id="A0A1U7HAG3"/>
<dbReference type="STRING" id="1921803.NIES593_18385"/>
<feature type="domain" description="Acyl-CoA dehydrogenase/oxidase C-terminal" evidence="13">
    <location>
        <begin position="351"/>
        <end position="498"/>
    </location>
</feature>
<dbReference type="InterPro" id="IPR036250">
    <property type="entry name" value="AcylCo_DH-like_C"/>
</dbReference>
<protein>
    <recommendedName>
        <fullName evidence="6">Acyl-coenzyme A dehydrogenase</fullName>
        <ecNumber evidence="4">1.3.8.7</ecNumber>
        <ecNumber evidence="5">1.3.8.8</ecNumber>
    </recommendedName>
</protein>
<dbReference type="GO" id="GO:0005737">
    <property type="term" value="C:cytoplasm"/>
    <property type="evidence" value="ECO:0007669"/>
    <property type="project" value="UniProtKB-ARBA"/>
</dbReference>
<comment type="pathway">
    <text evidence="2">Lipid metabolism; fatty acid beta-oxidation.</text>
</comment>
<evidence type="ECO:0000256" key="8">
    <source>
        <dbReference type="ARBA" id="ARBA00022827"/>
    </source>
</evidence>
<keyword evidence="8" id="KW-0274">FAD</keyword>
<dbReference type="PANTHER" id="PTHR48083">
    <property type="entry name" value="MEDIUM-CHAIN SPECIFIC ACYL-COA DEHYDROGENASE, MITOCHONDRIAL-RELATED"/>
    <property type="match status" value="1"/>
</dbReference>
<evidence type="ECO:0000256" key="5">
    <source>
        <dbReference type="ARBA" id="ARBA00012040"/>
    </source>
</evidence>
<keyword evidence="18" id="KW-1185">Reference proteome</keyword>
<keyword evidence="7" id="KW-0285">Flavoprotein</keyword>
<evidence type="ECO:0000259" key="16">
    <source>
        <dbReference type="Pfam" id="PF09317"/>
    </source>
</evidence>
<dbReference type="InterPro" id="IPR015396">
    <property type="entry name" value="FadE_C"/>
</dbReference>
<gene>
    <name evidence="17" type="ORF">NIES593_18385</name>
</gene>
<dbReference type="Gene3D" id="1.20.140.10">
    <property type="entry name" value="Butyryl-CoA Dehydrogenase, subunit A, domain 3"/>
    <property type="match status" value="1"/>
</dbReference>
<feature type="domain" description="Acyl-CoA oxidase/dehydrogenase middle" evidence="14">
    <location>
        <begin position="231"/>
        <end position="328"/>
    </location>
</feature>
<keyword evidence="12" id="KW-0472">Membrane</keyword>
<dbReference type="FunFam" id="1.20.140.10:FF:000009">
    <property type="entry name" value="Acyl-CoA dehydrogenase"/>
    <property type="match status" value="1"/>
</dbReference>
<dbReference type="Gene3D" id="1.10.540.10">
    <property type="entry name" value="Acyl-CoA dehydrogenase/oxidase, N-terminal domain"/>
    <property type="match status" value="1"/>
</dbReference>
<evidence type="ECO:0000256" key="10">
    <source>
        <dbReference type="ARBA" id="ARBA00047882"/>
    </source>
</evidence>
<evidence type="ECO:0000256" key="2">
    <source>
        <dbReference type="ARBA" id="ARBA00005005"/>
    </source>
</evidence>
<dbReference type="Pfam" id="PF02770">
    <property type="entry name" value="Acyl-CoA_dh_M"/>
    <property type="match status" value="1"/>
</dbReference>
<dbReference type="SUPFAM" id="SSF56645">
    <property type="entry name" value="Acyl-CoA dehydrogenase NM domain-like"/>
    <property type="match status" value="1"/>
</dbReference>
<comment type="caution">
    <text evidence="17">The sequence shown here is derived from an EMBL/GenBank/DDBJ whole genome shotgun (WGS) entry which is preliminary data.</text>
</comment>
<organism evidence="17 18">
    <name type="scientific">Hydrococcus rivularis NIES-593</name>
    <dbReference type="NCBI Taxonomy" id="1921803"/>
    <lineage>
        <taxon>Bacteria</taxon>
        <taxon>Bacillati</taxon>
        <taxon>Cyanobacteriota</taxon>
        <taxon>Cyanophyceae</taxon>
        <taxon>Pleurocapsales</taxon>
        <taxon>Hydrococcaceae</taxon>
        <taxon>Hydrococcus</taxon>
    </lineage>
</organism>
<keyword evidence="12" id="KW-1133">Transmembrane helix</keyword>
<dbReference type="EC" id="1.3.8.7" evidence="4"/>
<evidence type="ECO:0000313" key="18">
    <source>
        <dbReference type="Proteomes" id="UP000186868"/>
    </source>
</evidence>
<dbReference type="Pfam" id="PF00441">
    <property type="entry name" value="Acyl-CoA_dh_1"/>
    <property type="match status" value="1"/>
</dbReference>
<dbReference type="Gene3D" id="2.40.110.10">
    <property type="entry name" value="Butyryl-CoA Dehydrogenase, subunit A, domain 2"/>
    <property type="match status" value="1"/>
</dbReference>
<name>A0A1U7HAG3_9CYAN</name>
<evidence type="ECO:0000259" key="15">
    <source>
        <dbReference type="Pfam" id="PF02771"/>
    </source>
</evidence>
<dbReference type="InterPro" id="IPR046373">
    <property type="entry name" value="Acyl-CoA_Oxase/DH_mid-dom_sf"/>
</dbReference>
<dbReference type="Pfam" id="PF02771">
    <property type="entry name" value="Acyl-CoA_dh_N"/>
    <property type="match status" value="1"/>
</dbReference>
<reference evidence="17 18" key="1">
    <citation type="submission" date="2016-11" db="EMBL/GenBank/DDBJ databases">
        <title>Draft Genome Sequences of Nine Cyanobacterial Strains from Diverse Habitats.</title>
        <authorList>
            <person name="Zhu T."/>
            <person name="Hou S."/>
            <person name="Lu X."/>
            <person name="Hess W.R."/>
        </authorList>
    </citation>
    <scope>NUCLEOTIDE SEQUENCE [LARGE SCALE GENOMIC DNA]</scope>
    <source>
        <strain evidence="17 18">NIES-593</strain>
    </source>
</reference>
<dbReference type="InterPro" id="IPR013786">
    <property type="entry name" value="AcylCoA_DH/ox_N"/>
</dbReference>
<comment type="similarity">
    <text evidence="3">Belongs to the acyl-CoA dehydrogenase family.</text>
</comment>
<evidence type="ECO:0000259" key="13">
    <source>
        <dbReference type="Pfam" id="PF00441"/>
    </source>
</evidence>
<dbReference type="NCBIfam" id="NF007000">
    <property type="entry name" value="PRK09463.1"/>
    <property type="match status" value="1"/>
</dbReference>
<dbReference type="EC" id="1.3.8.8" evidence="5"/>
<dbReference type="Pfam" id="PF09317">
    <property type="entry name" value="ACDH_C"/>
    <property type="match status" value="1"/>
</dbReference>
<dbReference type="InterPro" id="IPR006089">
    <property type="entry name" value="Acyl-CoA_DH_CS"/>
</dbReference>
<dbReference type="SUPFAM" id="SSF47203">
    <property type="entry name" value="Acyl-CoA dehydrogenase C-terminal domain-like"/>
    <property type="match status" value="1"/>
</dbReference>
<evidence type="ECO:0000313" key="17">
    <source>
        <dbReference type="EMBL" id="OKH20528.1"/>
    </source>
</evidence>
<evidence type="ECO:0000256" key="6">
    <source>
        <dbReference type="ARBA" id="ARBA00020144"/>
    </source>
</evidence>
<accession>A0A1U7HAG3</accession>
<evidence type="ECO:0000256" key="1">
    <source>
        <dbReference type="ARBA" id="ARBA00001974"/>
    </source>
</evidence>
<dbReference type="InterPro" id="IPR009075">
    <property type="entry name" value="AcylCo_DH/oxidase_C"/>
</dbReference>
<dbReference type="GO" id="GO:0050660">
    <property type="term" value="F:flavin adenine dinucleotide binding"/>
    <property type="evidence" value="ECO:0007669"/>
    <property type="project" value="InterPro"/>
</dbReference>
<feature type="transmembrane region" description="Helical" evidence="12">
    <location>
        <begin position="7"/>
        <end position="32"/>
    </location>
</feature>
<evidence type="ECO:0000256" key="12">
    <source>
        <dbReference type="SAM" id="Phobius"/>
    </source>
</evidence>
<evidence type="ECO:0000256" key="3">
    <source>
        <dbReference type="ARBA" id="ARBA00009347"/>
    </source>
</evidence>
<comment type="cofactor">
    <cofactor evidence="1">
        <name>FAD</name>
        <dbReference type="ChEBI" id="CHEBI:57692"/>
    </cofactor>
</comment>
<dbReference type="InterPro" id="IPR009100">
    <property type="entry name" value="AcylCoA_DH/oxidase_NM_dom_sf"/>
</dbReference>
<evidence type="ECO:0000259" key="14">
    <source>
        <dbReference type="Pfam" id="PF02770"/>
    </source>
</evidence>
<comment type="catalytic activity">
    <reaction evidence="11">
        <text>a long-chain 2,3-saturated fatty acyl-CoA + oxidized [electron-transfer flavoprotein] + H(+) = a long-chain (2E)-enoyl-CoA + reduced [electron-transfer flavoprotein]</text>
        <dbReference type="Rhea" id="RHEA:17721"/>
        <dbReference type="Rhea" id="RHEA-COMP:10685"/>
        <dbReference type="Rhea" id="RHEA-COMP:10686"/>
        <dbReference type="ChEBI" id="CHEBI:15378"/>
        <dbReference type="ChEBI" id="CHEBI:57692"/>
        <dbReference type="ChEBI" id="CHEBI:58307"/>
        <dbReference type="ChEBI" id="CHEBI:83721"/>
        <dbReference type="ChEBI" id="CHEBI:83727"/>
        <dbReference type="EC" id="1.3.8.8"/>
    </reaction>
</comment>
<dbReference type="GO" id="GO:0070991">
    <property type="term" value="F:medium-chain fatty acyl-CoA dehydrogenase activity"/>
    <property type="evidence" value="ECO:0007669"/>
    <property type="project" value="UniProtKB-EC"/>
</dbReference>
<dbReference type="EMBL" id="MRCB01000029">
    <property type="protein sequence ID" value="OKH20528.1"/>
    <property type="molecule type" value="Genomic_DNA"/>
</dbReference>
<feature type="domain" description="Acyl-CoA dehydrogenase C-terminal bacterial-type" evidence="16">
    <location>
        <begin position="505"/>
        <end position="781"/>
    </location>
</feature>
<dbReference type="OrthoDB" id="9802447at2"/>